<sequence>MDPSGSDEDADADFDTQVIIQQSLLDVYKPGIAQHTPEAARLHSFPSDDYKKIAEAIETVRKMHWQALPSTIQPLMKPMGMAGFLCIRQQCS</sequence>
<keyword evidence="3" id="KW-1185">Reference proteome</keyword>
<reference evidence="1" key="4">
    <citation type="submission" date="2025-09" db="UniProtKB">
        <authorList>
            <consortium name="Ensembl"/>
        </authorList>
    </citation>
    <scope>IDENTIFICATION</scope>
    <source>
        <strain evidence="1">C57BL/6J</strain>
    </source>
</reference>
<dbReference type="Proteomes" id="UP000000589">
    <property type="component" value="Chromosome 14"/>
</dbReference>
<gene>
    <name evidence="1 2" type="primary">Asb14</name>
</gene>
<reference evidence="1" key="3">
    <citation type="submission" date="2025-08" db="UniProtKB">
        <authorList>
            <consortium name="Ensembl"/>
        </authorList>
    </citation>
    <scope>IDENTIFICATION</scope>
    <source>
        <strain evidence="1">C57BL/6J</strain>
    </source>
</reference>
<dbReference type="HOGENOM" id="CLU_2037310_0_0_1"/>
<dbReference type="Bgee" id="ENSMUSG00000021898">
    <property type="expression patterns" value="Expressed in quadriceps femoris and 37 other cell types or tissues"/>
</dbReference>
<dbReference type="ExpressionAtlas" id="E9Q6H3">
    <property type="expression patterns" value="baseline and differential"/>
</dbReference>
<dbReference type="AGR" id="MGI:2655107"/>
<accession>E9Q6H3</accession>
<dbReference type="Antibodypedia" id="56010">
    <property type="antibodies" value="19 antibodies from 11 providers"/>
</dbReference>
<evidence type="ECO:0000313" key="3">
    <source>
        <dbReference type="Proteomes" id="UP000000589"/>
    </source>
</evidence>
<proteinExistence type="predicted"/>
<evidence type="ECO:0000313" key="1">
    <source>
        <dbReference type="Ensembl" id="ENSMUSP00000130428.3"/>
    </source>
</evidence>
<dbReference type="AlphaFoldDB" id="E9Q6H3"/>
<dbReference type="GeneTree" id="ENSGT00940000156550"/>
<dbReference type="VEuPathDB" id="HostDB:ENSMUSG00000021898"/>
<evidence type="ECO:0000313" key="2">
    <source>
        <dbReference type="MGI" id="MGI:2655107"/>
    </source>
</evidence>
<protein>
    <submittedName>
        <fullName evidence="1">Ankyrin repeat and SOCS box-containing 14</fullName>
    </submittedName>
</protein>
<reference evidence="1 3" key="2">
    <citation type="journal article" date="2011" name="PLoS Biol.">
        <title>Modernizing reference genome assemblies.</title>
        <authorList>
            <person name="Church D.M."/>
            <person name="Schneider V.A."/>
            <person name="Graves T."/>
            <person name="Auger K."/>
            <person name="Cunningham F."/>
            <person name="Bouk N."/>
            <person name="Chen H.C."/>
            <person name="Agarwala R."/>
            <person name="McLaren W.M."/>
            <person name="Ritchie G.R."/>
            <person name="Albracht D."/>
            <person name="Kremitzki M."/>
            <person name="Rock S."/>
            <person name="Kotkiewicz H."/>
            <person name="Kremitzki C."/>
            <person name="Wollam A."/>
            <person name="Trani L."/>
            <person name="Fulton L."/>
            <person name="Fulton R."/>
            <person name="Matthews L."/>
            <person name="Whitehead S."/>
            <person name="Chow W."/>
            <person name="Torrance J."/>
            <person name="Dunn M."/>
            <person name="Harden G."/>
            <person name="Threadgold G."/>
            <person name="Wood J."/>
            <person name="Collins J."/>
            <person name="Heath P."/>
            <person name="Griffiths G."/>
            <person name="Pelan S."/>
            <person name="Grafham D."/>
            <person name="Eichler E.E."/>
            <person name="Weinstock G."/>
            <person name="Mardis E.R."/>
            <person name="Wilson R.K."/>
            <person name="Howe K."/>
            <person name="Flicek P."/>
            <person name="Hubbard T."/>
        </authorList>
    </citation>
    <scope>NUCLEOTIDE SEQUENCE [LARGE SCALE GENOMIC DNA]</scope>
    <source>
        <strain evidence="1 3">C57BL/6J</strain>
    </source>
</reference>
<reference evidence="1 3" key="1">
    <citation type="journal article" date="2009" name="PLoS Biol.">
        <title>Lineage-specific biology revealed by a finished genome assembly of the mouse.</title>
        <authorList>
            <consortium name="Mouse Genome Sequencing Consortium"/>
            <person name="Church D.M."/>
            <person name="Goodstadt L."/>
            <person name="Hillier L.W."/>
            <person name="Zody M.C."/>
            <person name="Goldstein S."/>
            <person name="She X."/>
            <person name="Bult C.J."/>
            <person name="Agarwala R."/>
            <person name="Cherry J.L."/>
            <person name="DiCuccio M."/>
            <person name="Hlavina W."/>
            <person name="Kapustin Y."/>
            <person name="Meric P."/>
            <person name="Maglott D."/>
            <person name="Birtle Z."/>
            <person name="Marques A.C."/>
            <person name="Graves T."/>
            <person name="Zhou S."/>
            <person name="Teague B."/>
            <person name="Potamousis K."/>
            <person name="Churas C."/>
            <person name="Place M."/>
            <person name="Herschleb J."/>
            <person name="Runnheim R."/>
            <person name="Forrest D."/>
            <person name="Amos-Landgraf J."/>
            <person name="Schwartz D.C."/>
            <person name="Cheng Z."/>
            <person name="Lindblad-Toh K."/>
            <person name="Eichler E.E."/>
            <person name="Ponting C.P."/>
        </authorList>
    </citation>
    <scope>NUCLEOTIDE SEQUENCE [LARGE SCALE GENOMIC DNA]</scope>
    <source>
        <strain evidence="1 3">C57BL/6J</strain>
    </source>
</reference>
<dbReference type="MGI" id="MGI:2655107">
    <property type="gene designation" value="Asb14"/>
</dbReference>
<name>E9Q6H3_MOUSE</name>
<dbReference type="Ensembl" id="ENSMUST00000167929.3">
    <property type="protein sequence ID" value="ENSMUSP00000130428.3"/>
    <property type="gene ID" value="ENSMUSG00000021898.18"/>
</dbReference>
<organism evidence="1 3">
    <name type="scientific">Mus musculus</name>
    <name type="common">Mouse</name>
    <dbReference type="NCBI Taxonomy" id="10090"/>
    <lineage>
        <taxon>Eukaryota</taxon>
        <taxon>Metazoa</taxon>
        <taxon>Chordata</taxon>
        <taxon>Craniata</taxon>
        <taxon>Vertebrata</taxon>
        <taxon>Euteleostomi</taxon>
        <taxon>Mammalia</taxon>
        <taxon>Eutheria</taxon>
        <taxon>Euarchontoglires</taxon>
        <taxon>Glires</taxon>
        <taxon>Rodentia</taxon>
        <taxon>Myomorpha</taxon>
        <taxon>Muroidea</taxon>
        <taxon>Muridae</taxon>
        <taxon>Murinae</taxon>
        <taxon>Mus</taxon>
        <taxon>Mus</taxon>
    </lineage>
</organism>